<keyword evidence="2" id="KW-1185">Reference proteome</keyword>
<evidence type="ECO:0000313" key="2">
    <source>
        <dbReference type="Proteomes" id="UP000095767"/>
    </source>
</evidence>
<sequence length="42" mass="4822">MAQSSSEASLFIEEHDTPISQGHHHYISEFCLPFSGRRYLNV</sequence>
<organism evidence="1 2">
    <name type="scientific">Dichanthelium oligosanthes</name>
    <dbReference type="NCBI Taxonomy" id="888268"/>
    <lineage>
        <taxon>Eukaryota</taxon>
        <taxon>Viridiplantae</taxon>
        <taxon>Streptophyta</taxon>
        <taxon>Embryophyta</taxon>
        <taxon>Tracheophyta</taxon>
        <taxon>Spermatophyta</taxon>
        <taxon>Magnoliopsida</taxon>
        <taxon>Liliopsida</taxon>
        <taxon>Poales</taxon>
        <taxon>Poaceae</taxon>
        <taxon>PACMAD clade</taxon>
        <taxon>Panicoideae</taxon>
        <taxon>Panicodae</taxon>
        <taxon>Paniceae</taxon>
        <taxon>Dichantheliinae</taxon>
        <taxon>Dichanthelium</taxon>
    </lineage>
</organism>
<dbReference type="EMBL" id="LWDX02004780">
    <property type="protein sequence ID" value="OEL37650.1"/>
    <property type="molecule type" value="Genomic_DNA"/>
</dbReference>
<comment type="caution">
    <text evidence="1">The sequence shown here is derived from an EMBL/GenBank/DDBJ whole genome shotgun (WGS) entry which is preliminary data.</text>
</comment>
<dbReference type="AlphaFoldDB" id="A0A1E5WKI5"/>
<gene>
    <name evidence="1" type="ORF">BAE44_0001331</name>
</gene>
<dbReference type="Proteomes" id="UP000095767">
    <property type="component" value="Unassembled WGS sequence"/>
</dbReference>
<evidence type="ECO:0000313" key="1">
    <source>
        <dbReference type="EMBL" id="OEL37650.1"/>
    </source>
</evidence>
<accession>A0A1E5WKI5</accession>
<name>A0A1E5WKI5_9POAL</name>
<proteinExistence type="predicted"/>
<reference evidence="1 2" key="1">
    <citation type="submission" date="2016-09" db="EMBL/GenBank/DDBJ databases">
        <title>The draft genome of Dichanthelium oligosanthes: A C3 panicoid grass species.</title>
        <authorList>
            <person name="Studer A.J."/>
            <person name="Schnable J.C."/>
            <person name="Brutnell T.P."/>
        </authorList>
    </citation>
    <scope>NUCLEOTIDE SEQUENCE [LARGE SCALE GENOMIC DNA]</scope>
    <source>
        <strain evidence="2">cv. Kellogg 1175</strain>
        <tissue evidence="1">Leaf</tissue>
    </source>
</reference>
<protein>
    <submittedName>
        <fullName evidence="1">Uncharacterized protein</fullName>
    </submittedName>
</protein>